<accession>A0ABV2EEK6</accession>
<reference evidence="2 3" key="1">
    <citation type="submission" date="2024-06" db="EMBL/GenBank/DDBJ databases">
        <title>Genomic Encyclopedia of Type Strains, Phase IV (KMG-IV): sequencing the most valuable type-strain genomes for metagenomic binning, comparative biology and taxonomic classification.</title>
        <authorList>
            <person name="Goeker M."/>
        </authorList>
    </citation>
    <scope>NUCLEOTIDE SEQUENCE [LARGE SCALE GENOMIC DNA]</scope>
    <source>
        <strain evidence="2 3">DSM 17809</strain>
    </source>
</reference>
<dbReference type="SUPFAM" id="SSF74653">
    <property type="entry name" value="TolA/TonB C-terminal domain"/>
    <property type="match status" value="2"/>
</dbReference>
<organism evidence="2 3">
    <name type="scientific">Phenylobacterium koreense</name>
    <dbReference type="NCBI Taxonomy" id="266125"/>
    <lineage>
        <taxon>Bacteria</taxon>
        <taxon>Pseudomonadati</taxon>
        <taxon>Pseudomonadota</taxon>
        <taxon>Alphaproteobacteria</taxon>
        <taxon>Caulobacterales</taxon>
        <taxon>Caulobacteraceae</taxon>
        <taxon>Phenylobacterium</taxon>
    </lineage>
</organism>
<feature type="signal peptide" evidence="1">
    <location>
        <begin position="1"/>
        <end position="22"/>
    </location>
</feature>
<name>A0ABV2EEK6_9CAUL</name>
<keyword evidence="3" id="KW-1185">Reference proteome</keyword>
<evidence type="ECO:0000313" key="2">
    <source>
        <dbReference type="EMBL" id="MET3525449.1"/>
    </source>
</evidence>
<dbReference type="RefSeq" id="WP_331930182.1">
    <property type="nucleotide sequence ID" value="NZ_JBEPLU010000001.1"/>
</dbReference>
<protein>
    <submittedName>
        <fullName evidence="2">Outer membrane biosynthesis protein TonB</fullName>
    </submittedName>
</protein>
<evidence type="ECO:0000256" key="1">
    <source>
        <dbReference type="SAM" id="SignalP"/>
    </source>
</evidence>
<dbReference type="Proteomes" id="UP001549110">
    <property type="component" value="Unassembled WGS sequence"/>
</dbReference>
<proteinExistence type="predicted"/>
<sequence>MSKRIWAAVLAAACVQPITAQAQDTKPDWLKPPSPEDIMAVWPTDAWKRGLGGQAIIACKVNLYGALFDCRVAAETPAGAGFGSAALGLAPQLLMKPATHDGKPVVSEVRVPFNFQKPGLSTGTRIPGAGPYAMPTRRALSNVNWSSAPSYSQVAGAYPEEARAKDVGGRVTLNCAFKGEGRLSGCETVKEEPERLGFAKAAKSLSDAFVGPAVLDDGMKTAGMLTQLSFTFAPEMLDPSKRLVGKPVWASMPSGIDFAEAYPKAAVKAGVTTGKALLSCEVGPGGRLVDCSVQSEEPAALGFGDAALAISDGFRVRQWSMEGLPVVGGRIRVPIRYQELDPAPAPAPAPAAP</sequence>
<comment type="caution">
    <text evidence="2">The sequence shown here is derived from an EMBL/GenBank/DDBJ whole genome shotgun (WGS) entry which is preliminary data.</text>
</comment>
<feature type="chain" id="PRO_5046396457" evidence="1">
    <location>
        <begin position="23"/>
        <end position="353"/>
    </location>
</feature>
<gene>
    <name evidence="2" type="ORF">ABID41_000544</name>
</gene>
<evidence type="ECO:0000313" key="3">
    <source>
        <dbReference type="Proteomes" id="UP001549110"/>
    </source>
</evidence>
<keyword evidence="1" id="KW-0732">Signal</keyword>
<dbReference type="EMBL" id="JBEPLU010000001">
    <property type="protein sequence ID" value="MET3525449.1"/>
    <property type="molecule type" value="Genomic_DNA"/>
</dbReference>
<dbReference type="Gene3D" id="3.30.1150.10">
    <property type="match status" value="2"/>
</dbReference>